<dbReference type="GO" id="GO:0007165">
    <property type="term" value="P:signal transduction"/>
    <property type="evidence" value="ECO:0007669"/>
    <property type="project" value="InterPro"/>
</dbReference>
<evidence type="ECO:0000256" key="6">
    <source>
        <dbReference type="ARBA" id="ARBA00047304"/>
    </source>
</evidence>
<evidence type="ECO:0000256" key="5">
    <source>
        <dbReference type="ARBA" id="ARBA00023027"/>
    </source>
</evidence>
<evidence type="ECO:0000256" key="3">
    <source>
        <dbReference type="ARBA" id="ARBA00022588"/>
    </source>
</evidence>
<dbReference type="Pfam" id="PF13676">
    <property type="entry name" value="TIR_2"/>
    <property type="match status" value="1"/>
</dbReference>
<dbReference type="GO" id="GO:0061809">
    <property type="term" value="F:NAD+ nucleosidase activity, cyclic ADP-ribose generating"/>
    <property type="evidence" value="ECO:0007669"/>
    <property type="project" value="UniProtKB-EC"/>
</dbReference>
<feature type="region of interest" description="Disordered" evidence="8">
    <location>
        <begin position="1"/>
        <end position="70"/>
    </location>
</feature>
<feature type="repeat" description="ARM" evidence="7">
    <location>
        <begin position="677"/>
        <end position="721"/>
    </location>
</feature>
<dbReference type="SUPFAM" id="SSF52200">
    <property type="entry name" value="Toll/Interleukin receptor TIR domain"/>
    <property type="match status" value="1"/>
</dbReference>
<evidence type="ECO:0000256" key="7">
    <source>
        <dbReference type="PROSITE-ProRule" id="PRU00259"/>
    </source>
</evidence>
<organism evidence="10 11">
    <name type="scientific">Bugula neritina</name>
    <name type="common">Brown bryozoan</name>
    <name type="synonym">Sertularia neritina</name>
    <dbReference type="NCBI Taxonomy" id="10212"/>
    <lineage>
        <taxon>Eukaryota</taxon>
        <taxon>Metazoa</taxon>
        <taxon>Spiralia</taxon>
        <taxon>Lophotrochozoa</taxon>
        <taxon>Bryozoa</taxon>
        <taxon>Gymnolaemata</taxon>
        <taxon>Cheilostomatida</taxon>
        <taxon>Flustrina</taxon>
        <taxon>Buguloidea</taxon>
        <taxon>Bugulidae</taxon>
        <taxon>Bugula</taxon>
    </lineage>
</organism>
<dbReference type="SUPFAM" id="SSF48371">
    <property type="entry name" value="ARM repeat"/>
    <property type="match status" value="2"/>
</dbReference>
<dbReference type="InterPro" id="IPR000157">
    <property type="entry name" value="TIR_dom"/>
</dbReference>
<comment type="caution">
    <text evidence="10">The sequence shown here is derived from an EMBL/GenBank/DDBJ whole genome shotgun (WGS) entry which is preliminary data.</text>
</comment>
<keyword evidence="4" id="KW-0391">Immunity</keyword>
<evidence type="ECO:0000256" key="4">
    <source>
        <dbReference type="ARBA" id="ARBA00022859"/>
    </source>
</evidence>
<evidence type="ECO:0000256" key="2">
    <source>
        <dbReference type="ARBA" id="ARBA00011982"/>
    </source>
</evidence>
<feature type="region of interest" description="Disordered" evidence="8">
    <location>
        <begin position="114"/>
        <end position="140"/>
    </location>
</feature>
<keyword evidence="11" id="KW-1185">Reference proteome</keyword>
<feature type="compositionally biased region" description="Low complexity" evidence="8">
    <location>
        <begin position="935"/>
        <end position="953"/>
    </location>
</feature>
<dbReference type="SUPFAM" id="SSF47769">
    <property type="entry name" value="SAM/Pointed domain"/>
    <property type="match status" value="1"/>
</dbReference>
<dbReference type="EC" id="3.2.2.6" evidence="2"/>
<dbReference type="Gene3D" id="3.40.50.10140">
    <property type="entry name" value="Toll/interleukin-1 receptor homology (TIR) domain"/>
    <property type="match status" value="1"/>
</dbReference>
<dbReference type="PANTHER" id="PTHR46270:SF2">
    <property type="entry name" value="TIR DOMAIN-CONTAINING PROTEIN"/>
    <property type="match status" value="1"/>
</dbReference>
<dbReference type="PANTHER" id="PTHR46270">
    <property type="entry name" value="ARMADILLO-TYPE FOLD-RELATED"/>
    <property type="match status" value="1"/>
</dbReference>
<keyword evidence="3" id="KW-0399">Innate immunity</keyword>
<dbReference type="GO" id="GO:0045087">
    <property type="term" value="P:innate immune response"/>
    <property type="evidence" value="ECO:0007669"/>
    <property type="project" value="UniProtKB-KW"/>
</dbReference>
<dbReference type="PROSITE" id="PS50176">
    <property type="entry name" value="ARM_REPEAT"/>
    <property type="match status" value="1"/>
</dbReference>
<proteinExistence type="inferred from homology"/>
<dbReference type="PROSITE" id="PS50105">
    <property type="entry name" value="SAM_DOMAIN"/>
    <property type="match status" value="1"/>
</dbReference>
<protein>
    <recommendedName>
        <fullName evidence="2">ADP-ribosyl cyclase/cyclic ADP-ribose hydrolase</fullName>
        <ecNumber evidence="2">3.2.2.6</ecNumber>
    </recommendedName>
</protein>
<reference evidence="10" key="1">
    <citation type="submission" date="2020-06" db="EMBL/GenBank/DDBJ databases">
        <title>Draft genome of Bugula neritina, a colonial animal packing powerful symbionts and potential medicines.</title>
        <authorList>
            <person name="Rayko M."/>
        </authorList>
    </citation>
    <scope>NUCLEOTIDE SEQUENCE [LARGE SCALE GENOMIC DNA]</scope>
    <source>
        <strain evidence="10">Kwan_BN1</strain>
    </source>
</reference>
<dbReference type="AlphaFoldDB" id="A0A7J7JE80"/>
<comment type="similarity">
    <text evidence="1">Belongs to the SARM1 family.</text>
</comment>
<dbReference type="InterPro" id="IPR016024">
    <property type="entry name" value="ARM-type_fold"/>
</dbReference>
<gene>
    <name evidence="10" type="ORF">EB796_017281</name>
</gene>
<dbReference type="InterPro" id="IPR000225">
    <property type="entry name" value="Armadillo"/>
</dbReference>
<feature type="region of interest" description="Disordered" evidence="8">
    <location>
        <begin position="895"/>
        <end position="963"/>
    </location>
</feature>
<dbReference type="Pfam" id="PF00536">
    <property type="entry name" value="SAM_1"/>
    <property type="match status" value="1"/>
</dbReference>
<dbReference type="InterPro" id="IPR011989">
    <property type="entry name" value="ARM-like"/>
</dbReference>
<accession>A0A7J7JE80</accession>
<dbReference type="InterPro" id="IPR013761">
    <property type="entry name" value="SAM/pointed_sf"/>
</dbReference>
<sequence length="1042" mass="117104">MASRSQHVSTNNSNPDHHNNTTSTSEIEVGDTPVDGLAVTTSTNLSVSKSERTNQNSSLPQISPSNSVGLTQVPAAPSSYITNANLELTKAGSHIHTDTKSNIQTDHRYKKVVNSNTEAQSQPVTEKQTSKNNSDSHVDSGVVLPKRISQMNESERKLWCLTDSNANDCIEDIVSLVQTLVAEFSLEGKAFQIYSPLIDLVGNALLFAKCCEQNRRKVAEILVECGWVEFLMLQTETLLTQVDLAADGWKNDIIISKTDILLQGLTTLTFIINQSSKETVCKMKNNLAKDLLKLLKHKDLETAASNSLEYQVFTRLIQLLGDLVLAEAFSQVMLNGVQLEVEELMLKYLEGTQSKDVRLLSQSILSHITHDDTTPRFSIEYMSKAQPTDESLSDFIESVQHVVKRLESIDLTVHMSKPWRMTWDFRFMERVVIFSTYEKCSSDVRSRVFQTFVKDGTWFRFISTFHQTLMSSLDHYNLETAGELSAFLIESALNNLLSALLTIHNGTDVCKEQEVQQMTFDLFHSLLIQQLQNPIMMEAVCSKSENRGIYTVLAKIGYSMLAIIYNLTYYFDSCIATLRAKGMMAVARNIRENAQNSELRTMALLVMAYLVDEDSEDGHEEKNLLKMTDSELTFLIKELENSGGSQVKCGYHPYELIDSLIRVAVNDHNKLKVIDQGVLPLLVQFLDADKHPPEYQSAAANALWNLAFTDESCQKIVKETGCVEGLSKLKSSKHEEVRKAVDGALWQIQEKHHRNSKTVTVKKQVMLSYHHQSAEQVLKMKNILTSHGYKVWIDVDHITDGGSMLDAMSQGIQESYLVLIFISEAYKNKAEFAFEQKKRFLPIEVDANYKLNGWLDILLGAKYRYCLTNPRRCDVEVKAILSKIKHVIGSGSNGVRNKYRLPPPIPEAHSHKDDDDVTLEGYLNPHPPPLPKPPNSHSQKVSSSELPSPSASPGATLSTPSGHQLKCSSWTSQQVADWLDSSNLSQFKESFKEVDGEMLAELVLLSRDHKDMFYSLLNKTSATHIADFLRFSCAAKKLYMQQ</sequence>
<dbReference type="Proteomes" id="UP000593567">
    <property type="component" value="Unassembled WGS sequence"/>
</dbReference>
<dbReference type="OrthoDB" id="9978456at2759"/>
<feature type="compositionally biased region" description="Polar residues" evidence="8">
    <location>
        <begin position="39"/>
        <end position="70"/>
    </location>
</feature>
<name>A0A7J7JE80_BUGNE</name>
<dbReference type="InterPro" id="IPR001660">
    <property type="entry name" value="SAM"/>
</dbReference>
<feature type="compositionally biased region" description="Polar residues" evidence="8">
    <location>
        <begin position="1"/>
        <end position="26"/>
    </location>
</feature>
<dbReference type="Gene3D" id="1.25.10.10">
    <property type="entry name" value="Leucine-rich Repeat Variant"/>
    <property type="match status" value="1"/>
</dbReference>
<comment type="catalytic activity">
    <reaction evidence="6">
        <text>NAD(+) + H2O = ADP-D-ribose + nicotinamide + H(+)</text>
        <dbReference type="Rhea" id="RHEA:16301"/>
        <dbReference type="ChEBI" id="CHEBI:15377"/>
        <dbReference type="ChEBI" id="CHEBI:15378"/>
        <dbReference type="ChEBI" id="CHEBI:17154"/>
        <dbReference type="ChEBI" id="CHEBI:57540"/>
        <dbReference type="ChEBI" id="CHEBI:57967"/>
        <dbReference type="EC" id="3.2.2.6"/>
    </reaction>
    <physiologicalReaction direction="left-to-right" evidence="6">
        <dbReference type="Rhea" id="RHEA:16302"/>
    </physiologicalReaction>
</comment>
<feature type="compositionally biased region" description="Polar residues" evidence="8">
    <location>
        <begin position="114"/>
        <end position="135"/>
    </location>
</feature>
<dbReference type="Pfam" id="PF00514">
    <property type="entry name" value="Arm"/>
    <property type="match status" value="1"/>
</dbReference>
<evidence type="ECO:0000256" key="1">
    <source>
        <dbReference type="ARBA" id="ARBA00008291"/>
    </source>
</evidence>
<dbReference type="EMBL" id="VXIV02002584">
    <property type="protein sequence ID" value="KAF6024415.1"/>
    <property type="molecule type" value="Genomic_DNA"/>
</dbReference>
<dbReference type="Gene3D" id="1.10.150.50">
    <property type="entry name" value="Transcription Factor, Ets-1"/>
    <property type="match status" value="1"/>
</dbReference>
<feature type="compositionally biased region" description="Pro residues" evidence="8">
    <location>
        <begin position="925"/>
        <end position="934"/>
    </location>
</feature>
<feature type="domain" description="SAM" evidence="9">
    <location>
        <begin position="970"/>
        <end position="1003"/>
    </location>
</feature>
<evidence type="ECO:0000256" key="8">
    <source>
        <dbReference type="SAM" id="MobiDB-lite"/>
    </source>
</evidence>
<evidence type="ECO:0000313" key="11">
    <source>
        <dbReference type="Proteomes" id="UP000593567"/>
    </source>
</evidence>
<evidence type="ECO:0000313" key="10">
    <source>
        <dbReference type="EMBL" id="KAF6024415.1"/>
    </source>
</evidence>
<dbReference type="InterPro" id="IPR035897">
    <property type="entry name" value="Toll_tir_struct_dom_sf"/>
</dbReference>
<dbReference type="SMART" id="SM00185">
    <property type="entry name" value="ARM"/>
    <property type="match status" value="2"/>
</dbReference>
<keyword evidence="5" id="KW-0520">NAD</keyword>
<evidence type="ECO:0000259" key="9">
    <source>
        <dbReference type="PROSITE" id="PS50105"/>
    </source>
</evidence>